<keyword evidence="4" id="KW-0472">Membrane</keyword>
<dbReference type="Pfam" id="PF00512">
    <property type="entry name" value="HisKA"/>
    <property type="match status" value="1"/>
</dbReference>
<evidence type="ECO:0000313" key="12">
    <source>
        <dbReference type="Proteomes" id="UP000070299"/>
    </source>
</evidence>
<dbReference type="CDD" id="cd00082">
    <property type="entry name" value="HisKA"/>
    <property type="match status" value="1"/>
</dbReference>
<keyword evidence="9" id="KW-0067">ATP-binding</keyword>
<dbReference type="SUPFAM" id="SSF47384">
    <property type="entry name" value="Homodimeric domain of signal transducing histidine kinase"/>
    <property type="match status" value="1"/>
</dbReference>
<evidence type="ECO:0000259" key="10">
    <source>
        <dbReference type="PROSITE" id="PS50109"/>
    </source>
</evidence>
<comment type="subcellular location">
    <subcellularLocation>
        <location evidence="2">Cell membrane</location>
        <topology evidence="2">Multi-pass membrane protein</topology>
    </subcellularLocation>
</comment>
<reference evidence="12" key="1">
    <citation type="submission" date="2016-02" db="EMBL/GenBank/DDBJ databases">
        <authorList>
            <person name="Schultz-Johansen M."/>
            <person name="Glaring M.A."/>
            <person name="Bech P.K."/>
            <person name="Stougaard P."/>
        </authorList>
    </citation>
    <scope>NUCLEOTIDE SEQUENCE [LARGE SCALE GENOMIC DNA]</scope>
    <source>
        <strain evidence="12">S66</strain>
    </source>
</reference>
<protein>
    <recommendedName>
        <fullName evidence="3">histidine kinase</fullName>
        <ecNumber evidence="3">2.7.13.3</ecNumber>
    </recommendedName>
</protein>
<evidence type="ECO:0000256" key="5">
    <source>
        <dbReference type="ARBA" id="ARBA00022553"/>
    </source>
</evidence>
<dbReference type="InterPro" id="IPR003661">
    <property type="entry name" value="HisK_dim/P_dom"/>
</dbReference>
<organism evidence="11 12">
    <name type="scientific">Paraglaciecola hydrolytica</name>
    <dbReference type="NCBI Taxonomy" id="1799789"/>
    <lineage>
        <taxon>Bacteria</taxon>
        <taxon>Pseudomonadati</taxon>
        <taxon>Pseudomonadota</taxon>
        <taxon>Gammaproteobacteria</taxon>
        <taxon>Alteromonadales</taxon>
        <taxon>Alteromonadaceae</taxon>
        <taxon>Paraglaciecola</taxon>
    </lineage>
</organism>
<dbReference type="GO" id="GO:0000155">
    <property type="term" value="F:phosphorelay sensor kinase activity"/>
    <property type="evidence" value="ECO:0007669"/>
    <property type="project" value="InterPro"/>
</dbReference>
<evidence type="ECO:0000256" key="4">
    <source>
        <dbReference type="ARBA" id="ARBA00022475"/>
    </source>
</evidence>
<dbReference type="PROSITE" id="PS50109">
    <property type="entry name" value="HIS_KIN"/>
    <property type="match status" value="1"/>
</dbReference>
<dbReference type="PANTHER" id="PTHR44936">
    <property type="entry name" value="SENSOR PROTEIN CREC"/>
    <property type="match status" value="1"/>
</dbReference>
<dbReference type="InterPro" id="IPR003594">
    <property type="entry name" value="HATPase_dom"/>
</dbReference>
<dbReference type="EC" id="2.7.13.3" evidence="3"/>
<dbReference type="EMBL" id="LSNE01000001">
    <property type="protein sequence ID" value="KXI31044.1"/>
    <property type="molecule type" value="Genomic_DNA"/>
</dbReference>
<keyword evidence="7" id="KW-0547">Nucleotide-binding</keyword>
<keyword evidence="6" id="KW-0808">Transferase</keyword>
<dbReference type="SMART" id="SM00388">
    <property type="entry name" value="HisKA"/>
    <property type="match status" value="1"/>
</dbReference>
<evidence type="ECO:0000256" key="6">
    <source>
        <dbReference type="ARBA" id="ARBA00022679"/>
    </source>
</evidence>
<accession>A0A136A770</accession>
<dbReference type="SMART" id="SM00387">
    <property type="entry name" value="HATPase_c"/>
    <property type="match status" value="1"/>
</dbReference>
<sequence length="278" mass="31387">MLLGALIALWIWPLWRDLEALKKSVATVMPDGNISENHITKSSLVAPIATSLNNMRSQIANLIQTQRELSGAVAHEFRTPLARLKFALGMQEPNQNEFVQNMQQDVLELEKLVQEMLDFSAAEAHMPALHFSELPISELCQSIKLKLKDSHLSRVQLDIQQSTAFLLGDGHFVERAIENLLLNASRYAKTHILISIETSVNFIDVHVEDDGIGIKAEWRDKIFQPFFRPDEGRDRLQGGAGLGLSIVRRVMQWHQGQCWVSQSQFGGAKFTLRFPNHA</sequence>
<dbReference type="InterPro" id="IPR036097">
    <property type="entry name" value="HisK_dim/P_sf"/>
</dbReference>
<evidence type="ECO:0000256" key="8">
    <source>
        <dbReference type="ARBA" id="ARBA00022777"/>
    </source>
</evidence>
<name>A0A136A770_9ALTE</name>
<evidence type="ECO:0000256" key="7">
    <source>
        <dbReference type="ARBA" id="ARBA00022741"/>
    </source>
</evidence>
<evidence type="ECO:0000256" key="1">
    <source>
        <dbReference type="ARBA" id="ARBA00000085"/>
    </source>
</evidence>
<evidence type="ECO:0000256" key="2">
    <source>
        <dbReference type="ARBA" id="ARBA00004651"/>
    </source>
</evidence>
<dbReference type="STRING" id="1799789.AX660_00260"/>
<keyword evidence="4" id="KW-1003">Cell membrane</keyword>
<dbReference type="Gene3D" id="3.30.565.10">
    <property type="entry name" value="Histidine kinase-like ATPase, C-terminal domain"/>
    <property type="match status" value="1"/>
</dbReference>
<comment type="catalytic activity">
    <reaction evidence="1">
        <text>ATP + protein L-histidine = ADP + protein N-phospho-L-histidine.</text>
        <dbReference type="EC" id="2.7.13.3"/>
    </reaction>
</comment>
<dbReference type="Proteomes" id="UP000070299">
    <property type="component" value="Unassembled WGS sequence"/>
</dbReference>
<dbReference type="OrthoDB" id="9804645at2"/>
<evidence type="ECO:0000256" key="3">
    <source>
        <dbReference type="ARBA" id="ARBA00012438"/>
    </source>
</evidence>
<dbReference type="InterPro" id="IPR036890">
    <property type="entry name" value="HATPase_C_sf"/>
</dbReference>
<dbReference type="Gene3D" id="1.10.287.130">
    <property type="match status" value="1"/>
</dbReference>
<dbReference type="InterPro" id="IPR005467">
    <property type="entry name" value="His_kinase_dom"/>
</dbReference>
<evidence type="ECO:0000313" key="11">
    <source>
        <dbReference type="EMBL" id="KXI31044.1"/>
    </source>
</evidence>
<dbReference type="InterPro" id="IPR004358">
    <property type="entry name" value="Sig_transdc_His_kin-like_C"/>
</dbReference>
<keyword evidence="8 11" id="KW-0418">Kinase</keyword>
<dbReference type="PRINTS" id="PR00344">
    <property type="entry name" value="BCTRLSENSOR"/>
</dbReference>
<dbReference type="GO" id="GO:0005524">
    <property type="term" value="F:ATP binding"/>
    <property type="evidence" value="ECO:0007669"/>
    <property type="project" value="UniProtKB-KW"/>
</dbReference>
<gene>
    <name evidence="11" type="ORF">AX660_00260</name>
</gene>
<dbReference type="Pfam" id="PF02518">
    <property type="entry name" value="HATPase_c"/>
    <property type="match status" value="1"/>
</dbReference>
<evidence type="ECO:0000256" key="9">
    <source>
        <dbReference type="ARBA" id="ARBA00022840"/>
    </source>
</evidence>
<comment type="caution">
    <text evidence="11">The sequence shown here is derived from an EMBL/GenBank/DDBJ whole genome shotgun (WGS) entry which is preliminary data.</text>
</comment>
<dbReference type="InterPro" id="IPR050980">
    <property type="entry name" value="2C_sensor_his_kinase"/>
</dbReference>
<dbReference type="SUPFAM" id="SSF55874">
    <property type="entry name" value="ATPase domain of HSP90 chaperone/DNA topoisomerase II/histidine kinase"/>
    <property type="match status" value="1"/>
</dbReference>
<keyword evidence="12" id="KW-1185">Reference proteome</keyword>
<keyword evidence="5" id="KW-0597">Phosphoprotein</keyword>
<dbReference type="GO" id="GO:0005886">
    <property type="term" value="C:plasma membrane"/>
    <property type="evidence" value="ECO:0007669"/>
    <property type="project" value="UniProtKB-SubCell"/>
</dbReference>
<dbReference type="AlphaFoldDB" id="A0A136A770"/>
<proteinExistence type="predicted"/>
<feature type="domain" description="Histidine kinase" evidence="10">
    <location>
        <begin position="72"/>
        <end position="278"/>
    </location>
</feature>
<dbReference type="PANTHER" id="PTHR44936:SF10">
    <property type="entry name" value="SENSOR PROTEIN RSTB"/>
    <property type="match status" value="1"/>
</dbReference>